<name>A0A382AEP4_9ZZZZ</name>
<sequence length="128" mass="15064">MRESETFGIETVYAERAIEWMNEQAKKNNWKFEARTYNSEIKTKNFGSFEMFSWIGDVKVARSIIVKASKRFKAKVIEGGYKPKDKIFKKKKSEFGVIRRGERIIGHLEFSASRLGNEMWTLEAEERK</sequence>
<proteinExistence type="predicted"/>
<dbReference type="EMBL" id="UINC01025033">
    <property type="protein sequence ID" value="SVA99869.1"/>
    <property type="molecule type" value="Genomic_DNA"/>
</dbReference>
<gene>
    <name evidence="1" type="ORF">METZ01_LOCUS152723</name>
</gene>
<protein>
    <submittedName>
        <fullName evidence="1">Uncharacterized protein</fullName>
    </submittedName>
</protein>
<evidence type="ECO:0000313" key="1">
    <source>
        <dbReference type="EMBL" id="SVA99869.1"/>
    </source>
</evidence>
<reference evidence="1" key="1">
    <citation type="submission" date="2018-05" db="EMBL/GenBank/DDBJ databases">
        <authorList>
            <person name="Lanie J.A."/>
            <person name="Ng W.-L."/>
            <person name="Kazmierczak K.M."/>
            <person name="Andrzejewski T.M."/>
            <person name="Davidsen T.M."/>
            <person name="Wayne K.J."/>
            <person name="Tettelin H."/>
            <person name="Glass J.I."/>
            <person name="Rusch D."/>
            <person name="Podicherti R."/>
            <person name="Tsui H.-C.T."/>
            <person name="Winkler M.E."/>
        </authorList>
    </citation>
    <scope>NUCLEOTIDE SEQUENCE</scope>
</reference>
<organism evidence="1">
    <name type="scientific">marine metagenome</name>
    <dbReference type="NCBI Taxonomy" id="408172"/>
    <lineage>
        <taxon>unclassified sequences</taxon>
        <taxon>metagenomes</taxon>
        <taxon>ecological metagenomes</taxon>
    </lineage>
</organism>
<dbReference type="AlphaFoldDB" id="A0A382AEP4"/>
<accession>A0A382AEP4</accession>